<evidence type="ECO:0000313" key="2">
    <source>
        <dbReference type="EMBL" id="BCZ81272.1"/>
    </source>
</evidence>
<evidence type="ECO:0000256" key="1">
    <source>
        <dbReference type="SAM" id="MobiDB-lite"/>
    </source>
</evidence>
<proteinExistence type="predicted"/>
<organism evidence="2 3">
    <name type="scientific">Paraburkholderia terrae</name>
    <dbReference type="NCBI Taxonomy" id="311230"/>
    <lineage>
        <taxon>Bacteria</taxon>
        <taxon>Pseudomonadati</taxon>
        <taxon>Pseudomonadota</taxon>
        <taxon>Betaproteobacteria</taxon>
        <taxon>Burkholderiales</taxon>
        <taxon>Burkholderiaceae</taxon>
        <taxon>Paraburkholderia</taxon>
    </lineage>
</organism>
<protein>
    <submittedName>
        <fullName evidence="2">Uncharacterized protein</fullName>
    </submittedName>
</protein>
<feature type="compositionally biased region" description="Basic and acidic residues" evidence="1">
    <location>
        <begin position="45"/>
        <end position="59"/>
    </location>
</feature>
<name>A0ABM7U2G1_9BURK</name>
<sequence length="72" mass="7973">MDKFAQLLEAEFDLSFGDETADGYTGPRLDDTIRDDVSNAPLPKQIDDMRPARSCRIPDRPGAQHGIAYSGF</sequence>
<gene>
    <name evidence="2" type="ORF">PTKU64_49470</name>
</gene>
<evidence type="ECO:0000313" key="3">
    <source>
        <dbReference type="Proteomes" id="UP001319874"/>
    </source>
</evidence>
<feature type="compositionally biased region" description="Basic and acidic residues" evidence="1">
    <location>
        <begin position="28"/>
        <end position="37"/>
    </location>
</feature>
<accession>A0ABM7U2G1</accession>
<dbReference type="Proteomes" id="UP001319874">
    <property type="component" value="Chromosome 2"/>
</dbReference>
<dbReference type="EMBL" id="AP024956">
    <property type="protein sequence ID" value="BCZ81272.1"/>
    <property type="molecule type" value="Genomic_DNA"/>
</dbReference>
<feature type="region of interest" description="Disordered" evidence="1">
    <location>
        <begin position="23"/>
        <end position="72"/>
    </location>
</feature>
<reference evidence="2 3" key="1">
    <citation type="journal article" date="2022" name="Front. Microbiol.">
        <title>Identification and characterization of a novel class of self-sufficient cytochrome P450 hydroxylase involved in cyclohexanecarboxylate degradation in Paraburkholderia terrae strain KU-64.</title>
        <authorList>
            <person name="Yamamoto T."/>
            <person name="Hasegawa Y."/>
            <person name="Iwaki H."/>
        </authorList>
    </citation>
    <scope>NUCLEOTIDE SEQUENCE [LARGE SCALE GENOMIC DNA]</scope>
    <source>
        <strain evidence="2 3">KU-64</strain>
    </source>
</reference>
<keyword evidence="3" id="KW-1185">Reference proteome</keyword>